<dbReference type="AlphaFoldDB" id="A0A418YCS5"/>
<dbReference type="Pfam" id="PF00072">
    <property type="entry name" value="Response_reg"/>
    <property type="match status" value="1"/>
</dbReference>
<dbReference type="EMBL" id="QZCH01000018">
    <property type="protein sequence ID" value="RJG42294.1"/>
    <property type="molecule type" value="Genomic_DNA"/>
</dbReference>
<protein>
    <submittedName>
        <fullName evidence="4">Response regulator</fullName>
    </submittedName>
</protein>
<evidence type="ECO:0000313" key="4">
    <source>
        <dbReference type="EMBL" id="RJG42294.1"/>
    </source>
</evidence>
<evidence type="ECO:0000256" key="2">
    <source>
        <dbReference type="PROSITE-ProRule" id="PRU00169"/>
    </source>
</evidence>
<dbReference type="InterPro" id="IPR001789">
    <property type="entry name" value="Sig_transdc_resp-reg_receiver"/>
</dbReference>
<reference evidence="4 5" key="1">
    <citation type="submission" date="2018-09" db="EMBL/GenBank/DDBJ databases">
        <authorList>
            <person name="Wang F."/>
        </authorList>
    </citation>
    <scope>NUCLEOTIDE SEQUENCE [LARGE SCALE GENOMIC DNA]</scope>
    <source>
        <strain evidence="4 5">PLHSC7-2</strain>
    </source>
</reference>
<dbReference type="Proteomes" id="UP000283255">
    <property type="component" value="Unassembled WGS sequence"/>
</dbReference>
<dbReference type="InterPro" id="IPR050595">
    <property type="entry name" value="Bact_response_regulator"/>
</dbReference>
<reference evidence="4 5" key="2">
    <citation type="submission" date="2019-01" db="EMBL/GenBank/DDBJ databases">
        <title>Motilimonas pumilus sp. nov., isolated from the gut of sea cucumber (Apostichopus japonicus).</title>
        <authorList>
            <person name="Wang F.-Q."/>
            <person name="Ren L.-H."/>
            <person name="Lin Y.-W."/>
            <person name="Sun G.-H."/>
            <person name="Du Z.-J."/>
            <person name="Zhao J.-X."/>
            <person name="Liu X.-J."/>
            <person name="Liu L.-J."/>
        </authorList>
    </citation>
    <scope>NUCLEOTIDE SEQUENCE [LARGE SCALE GENOMIC DNA]</scope>
    <source>
        <strain evidence="4 5">PLHSC7-2</strain>
    </source>
</reference>
<keyword evidence="5" id="KW-1185">Reference proteome</keyword>
<comment type="caution">
    <text evidence="4">The sequence shown here is derived from an EMBL/GenBank/DDBJ whole genome shotgun (WGS) entry which is preliminary data.</text>
</comment>
<evidence type="ECO:0000313" key="5">
    <source>
        <dbReference type="Proteomes" id="UP000283255"/>
    </source>
</evidence>
<evidence type="ECO:0000259" key="3">
    <source>
        <dbReference type="PROSITE" id="PS50110"/>
    </source>
</evidence>
<dbReference type="RefSeq" id="WP_119911310.1">
    <property type="nucleotide sequence ID" value="NZ_QZCH01000018.1"/>
</dbReference>
<dbReference type="PANTHER" id="PTHR44591">
    <property type="entry name" value="STRESS RESPONSE REGULATOR PROTEIN 1"/>
    <property type="match status" value="1"/>
</dbReference>
<keyword evidence="1 2" id="KW-0597">Phosphoprotein</keyword>
<dbReference type="GO" id="GO:0000160">
    <property type="term" value="P:phosphorelay signal transduction system"/>
    <property type="evidence" value="ECO:0007669"/>
    <property type="project" value="InterPro"/>
</dbReference>
<accession>A0A418YCS5</accession>
<organism evidence="4 5">
    <name type="scientific">Motilimonas pumila</name>
    <dbReference type="NCBI Taxonomy" id="2303987"/>
    <lineage>
        <taxon>Bacteria</taxon>
        <taxon>Pseudomonadati</taxon>
        <taxon>Pseudomonadota</taxon>
        <taxon>Gammaproteobacteria</taxon>
        <taxon>Alteromonadales</taxon>
        <taxon>Alteromonadales genera incertae sedis</taxon>
        <taxon>Motilimonas</taxon>
    </lineage>
</organism>
<dbReference type="SMART" id="SM00448">
    <property type="entry name" value="REC"/>
    <property type="match status" value="1"/>
</dbReference>
<dbReference type="SUPFAM" id="SSF52172">
    <property type="entry name" value="CheY-like"/>
    <property type="match status" value="1"/>
</dbReference>
<dbReference type="Gene3D" id="3.40.50.2300">
    <property type="match status" value="1"/>
</dbReference>
<dbReference type="PANTHER" id="PTHR44591:SF3">
    <property type="entry name" value="RESPONSE REGULATORY DOMAIN-CONTAINING PROTEIN"/>
    <property type="match status" value="1"/>
</dbReference>
<dbReference type="InterPro" id="IPR011006">
    <property type="entry name" value="CheY-like_superfamily"/>
</dbReference>
<evidence type="ECO:0000256" key="1">
    <source>
        <dbReference type="ARBA" id="ARBA00022553"/>
    </source>
</evidence>
<name>A0A418YCS5_9GAMM</name>
<dbReference type="OrthoDB" id="9802066at2"/>
<gene>
    <name evidence="4" type="ORF">D1Z90_13515</name>
</gene>
<dbReference type="PROSITE" id="PS50110">
    <property type="entry name" value="RESPONSE_REGULATORY"/>
    <property type="match status" value="1"/>
</dbReference>
<feature type="domain" description="Response regulatory" evidence="3">
    <location>
        <begin position="5"/>
        <end position="129"/>
    </location>
</feature>
<sequence length="167" mass="18825">MNKYLILCIDDEREVLESVLTDLTMFEQQFDIEGCESVAEAQTFLTQQLEAGQALALILCDHMMPDIQGVDFLIELNQQACFQPTKKILLTGQAGLEATIEAVNLGGLDCYIAKPWQAGQLQQHVKHHLTQYIIEQEADMMPYAPVLETQTIADAWQQRRLEIAAQS</sequence>
<proteinExistence type="predicted"/>
<feature type="modified residue" description="4-aspartylphosphate" evidence="2">
    <location>
        <position position="61"/>
    </location>
</feature>